<dbReference type="KEGG" id="ssub:CP968_27325"/>
<keyword evidence="3" id="KW-1185">Reference proteome</keyword>
<dbReference type="AlphaFoldDB" id="A0A5P2UTB6"/>
<evidence type="ECO:0000256" key="1">
    <source>
        <dbReference type="SAM" id="MobiDB-lite"/>
    </source>
</evidence>
<evidence type="ECO:0000313" key="3">
    <source>
        <dbReference type="Proteomes" id="UP000326831"/>
    </source>
</evidence>
<organism evidence="2 3">
    <name type="scientific">Streptomyces subrutilus</name>
    <dbReference type="NCBI Taxonomy" id="36818"/>
    <lineage>
        <taxon>Bacteria</taxon>
        <taxon>Bacillati</taxon>
        <taxon>Actinomycetota</taxon>
        <taxon>Actinomycetes</taxon>
        <taxon>Kitasatosporales</taxon>
        <taxon>Streptomycetaceae</taxon>
        <taxon>Streptomyces</taxon>
    </lineage>
</organism>
<dbReference type="RefSeq" id="WP_150520511.1">
    <property type="nucleotide sequence ID" value="NZ_BMVX01000026.1"/>
</dbReference>
<evidence type="ECO:0000313" key="2">
    <source>
        <dbReference type="EMBL" id="QEU81505.1"/>
    </source>
</evidence>
<proteinExistence type="predicted"/>
<dbReference type="EMBL" id="CP023701">
    <property type="protein sequence ID" value="QEU81505.1"/>
    <property type="molecule type" value="Genomic_DNA"/>
</dbReference>
<feature type="compositionally biased region" description="Low complexity" evidence="1">
    <location>
        <begin position="31"/>
        <end position="47"/>
    </location>
</feature>
<sequence>MRTTSTTARTPHPVPHGRPRPVTGAPPPTAPGRAAAPGPARASGPLTAQTLRRWWLTRRLHIDLLRICSAFGPA</sequence>
<reference evidence="2 3" key="1">
    <citation type="submission" date="2017-09" db="EMBL/GenBank/DDBJ databases">
        <authorList>
            <person name="Lee N."/>
            <person name="Cho B.-K."/>
        </authorList>
    </citation>
    <scope>NUCLEOTIDE SEQUENCE [LARGE SCALE GENOMIC DNA]</scope>
    <source>
        <strain evidence="2 3">ATCC 27467</strain>
    </source>
</reference>
<dbReference type="Proteomes" id="UP000326831">
    <property type="component" value="Chromosome"/>
</dbReference>
<accession>A0A5P2UTB6</accession>
<protein>
    <submittedName>
        <fullName evidence="2">Uncharacterized protein</fullName>
    </submittedName>
</protein>
<gene>
    <name evidence="2" type="ORF">CP968_27325</name>
</gene>
<feature type="region of interest" description="Disordered" evidence="1">
    <location>
        <begin position="1"/>
        <end position="47"/>
    </location>
</feature>
<name>A0A5P2UTB6_9ACTN</name>